<evidence type="ECO:0008006" key="10">
    <source>
        <dbReference type="Google" id="ProtNLM"/>
    </source>
</evidence>
<keyword evidence="4" id="KW-0234">DNA repair</keyword>
<feature type="region of interest" description="Disordered" evidence="5">
    <location>
        <begin position="760"/>
        <end position="810"/>
    </location>
</feature>
<feature type="compositionally biased region" description="Basic and acidic residues" evidence="5">
    <location>
        <begin position="702"/>
        <end position="718"/>
    </location>
</feature>
<feature type="compositionally biased region" description="Basic and acidic residues" evidence="5">
    <location>
        <begin position="1904"/>
        <end position="1918"/>
    </location>
</feature>
<dbReference type="GO" id="GO:0006281">
    <property type="term" value="P:DNA repair"/>
    <property type="evidence" value="ECO:0007669"/>
    <property type="project" value="UniProtKB-KW"/>
</dbReference>
<dbReference type="Proteomes" id="UP000028840">
    <property type="component" value="Unassembled WGS sequence"/>
</dbReference>
<feature type="region of interest" description="Disordered" evidence="5">
    <location>
        <begin position="1979"/>
        <end position="2005"/>
    </location>
</feature>
<reference evidence="8 9" key="2">
    <citation type="journal article" date="2015" name="Eukaryot. Cell">
        <title>Genetic mapping reveals that sinefungin resistance in Toxoplasma gondii is controlled by a putative amino acid transporter locus that can be used as a negative selectable marker.</title>
        <authorList>
            <person name="Behnke M.S."/>
            <person name="Khan A."/>
            <person name="Sibley L.D."/>
        </authorList>
    </citation>
    <scope>NUCLEOTIDE SEQUENCE [LARGE SCALE GENOMIC DNA]</scope>
    <source>
        <strain evidence="8 9">VAND</strain>
    </source>
</reference>
<proteinExistence type="inferred from homology"/>
<dbReference type="OrthoDB" id="332260at2759"/>
<feature type="compositionally biased region" description="Pro residues" evidence="5">
    <location>
        <begin position="525"/>
        <end position="536"/>
    </location>
</feature>
<evidence type="ECO:0000313" key="9">
    <source>
        <dbReference type="Proteomes" id="UP000028840"/>
    </source>
</evidence>
<feature type="region of interest" description="Disordered" evidence="5">
    <location>
        <begin position="1623"/>
        <end position="1657"/>
    </location>
</feature>
<keyword evidence="3" id="KW-0227">DNA damage</keyword>
<gene>
    <name evidence="8" type="ORF">TGVAND_242890B</name>
</gene>
<dbReference type="SUPFAM" id="SSF48371">
    <property type="entry name" value="ARM repeat"/>
    <property type="match status" value="1"/>
</dbReference>
<feature type="region of interest" description="Disordered" evidence="5">
    <location>
        <begin position="2122"/>
        <end position="2145"/>
    </location>
</feature>
<dbReference type="GO" id="GO:0010499">
    <property type="term" value="P:proteasomal ubiquitin-independent protein catabolic process"/>
    <property type="evidence" value="ECO:0007669"/>
    <property type="project" value="TreeGrafter"/>
</dbReference>
<feature type="compositionally biased region" description="Low complexity" evidence="5">
    <location>
        <begin position="158"/>
        <end position="169"/>
    </location>
</feature>
<evidence type="ECO:0000256" key="2">
    <source>
        <dbReference type="ARBA" id="ARBA00022737"/>
    </source>
</evidence>
<reference evidence="8 9" key="1">
    <citation type="submission" date="2014-08" db="EMBL/GenBank/DDBJ databases">
        <authorList>
            <person name="Sibley D."/>
            <person name="Venepally P."/>
            <person name="Karamycheva S."/>
            <person name="Hadjithomas M."/>
            <person name="Khan A."/>
            <person name="Brunk B."/>
            <person name="Roos D."/>
            <person name="Caler E."/>
            <person name="Lorenzi H."/>
        </authorList>
    </citation>
    <scope>NUCLEOTIDE SEQUENCE [LARGE SCALE GENOMIC DNA]</scope>
    <source>
        <strain evidence="8 9">VAND</strain>
    </source>
</reference>
<accession>A0A086PWY0</accession>
<name>A0A086PWY0_TOXGO</name>
<feature type="domain" description="Proteasome activator Blm10 middle HEAT repeats region" evidence="7">
    <location>
        <begin position="389"/>
        <end position="507"/>
    </location>
</feature>
<evidence type="ECO:0000256" key="3">
    <source>
        <dbReference type="ARBA" id="ARBA00022763"/>
    </source>
</evidence>
<dbReference type="Gene3D" id="1.25.10.10">
    <property type="entry name" value="Leucine-rich Repeat Variant"/>
    <property type="match status" value="1"/>
</dbReference>
<feature type="compositionally biased region" description="Low complexity" evidence="5">
    <location>
        <begin position="1076"/>
        <end position="1090"/>
    </location>
</feature>
<evidence type="ECO:0000256" key="5">
    <source>
        <dbReference type="SAM" id="MobiDB-lite"/>
    </source>
</evidence>
<keyword evidence="2" id="KW-0677">Repeat</keyword>
<feature type="region of interest" description="Disordered" evidence="5">
    <location>
        <begin position="525"/>
        <end position="597"/>
    </location>
</feature>
<sequence length="2255" mass="245136">RCGVCLRVQFAPSAVPTILSLTLPGLDPADPLKTFLTLSFYTVLFSYIPLIDCSGVSDSVKRDFQRRLRRAYLPRQALQPCSSRSSSRFHCYSSVASQEAAVCGECAAVLPEALAAAGGPRQFVNLTNYPGSFLPESAPEEGEGRLRGPDASDCGPVSPDASESSASSPRFVLFGEDGEKTSQARGGERERDSRGLYRVQADCWQHKMLVDEEFFSTLVSQREAASAFLPEWVDAWFEQILQLVKHSGKPSEKSGGPLARLDRGTTAILRACVGAVVCQVDETVAGRLIDKFISWTETSFFGEAVKQAQSLAVPLAAAMPRQMLEKLVRRVCKKLLADDAAPSASGEQTLRLTQDGDGASELDEEDKASRTSSGFHVPASRLRTGVSQQAVVWNMRLVCASVRSAGAELLDFSTDLFRLAHACFQHESKEVFKLGAKLLRRLLEASLGVYPWRLCGQRCMGADEWRAETRRLFVLRWGEPFWLQRGAEKIDWHVPSEAEAEFATNAVSYGLLVCKFLLKDVFPPTPDSPQSPPRPSSPGVSVPRAVSSSPPLSPFSADWKASPESPGVCLRVSEQESASGEGDVEAARRRRSRFAPRKEKPWHPHFEDFRSIPFPASFFALGPEEASPRGRASAEAHASSLLASPSTEFVTTCKKLGAAALLARALLLCRSLLKGAAVLYPDELPRHGNGLPLVSPLASEERGLFSRDTERRTSRGEQELGAEADQQSERHRGGFCVAPLVNFSASLVLRIDHVFLRREERQPKRMPRGQVPGERAGDNEASESPSDARTSPSTLASAKASASSHSASASSSSSSAVALGLEEAKLQKKLLRLACQLLVRVSSGAALESCKGARGGDAEAKGGIAGKDAIGYLSCNSGVHAFSYLCDVPRGVWTQTVVSAWSRRVAARRSQHPFAGWRRPVVLLVARLAAYHYAETRRYAQQVLRESFGVICGARRFVTSLLLRDLSEECEKHLQREREIADGRHLLSPTSLASPRLPSPTASPSPRPSSPLQSETEKSEKQAGNLDVPSPAPSVSRPPSEIDSTAELSGPSSDALVSPVTALLPPDEAGEGPAGAGSASPSSPSPDAAETPTDAEEDGEGFAAVNATAGPGNASSLSVVRTHAESDSEDLFYAQLTGVAYTLTSESLMRRVWGDEALAALALRTLLLVFQVKIGKDTIPHRWVALTHALLNCREKFRRNARFQKHLVKTVLLPLLARLLQKSVASSQLLCRPPRVDRQPSCHWRFVLVATCVSVCLNGPPVPEALPAYSQWLLQAIDSRMHPPLLNTVAMFGLMLLLKFFLKNPQKEIPESFLTALHSSSVLKKWIASQVIVHHENVRPAGASGMGRHQGSDSAYQLVVDVIKIDRSWPSSRTSRVSKALSLHNTLSAKTFFQFLLATRGRLAALPPGTAPGGEATETGRVCEEENGAGRRGESVFTLFRTLGEELLALSAHSSSEVEYHIAIVEIVAGAAAALRKEGDEEVRSELWKSLWPAMAAEYKQLDEVRLLAWLDAIRFALQRPEKKFRVRRENQSANACIENDREKKRVPEEEQMRRLLPLVNFCIHATTAAPKMDALATFPAVDEREFASSSFELTRQLRLYGGLLVAIMTESHLLSCMASRSPSSSSSSSSSSPSSSSSSSPSSSSSSSSSSAESGGGRDAASSPCMCLCRTCTAAAVIQTGLPIIRKSLLHPYKQVREEVSRLVSVVICLGNDEDLRQVERERASVQAEYLQGRQRTCASASRGSQEQAVDDTARKREGLRRDSEQRVERTDGPQQRQATCACSIAKYRSELQALLLTRTAALAPAIDADTGPVGASQPGESKTPFLCGSATILTTCFYLLLQHDAGLLAACAAGGTHALDWCMSASATFLATSKRRELTEKLEGPDSSFLWAASALPENDGEVGRDNPRKEAKGEEETTVGAFDGDRAFLEKLGLSGGPLMFLLVATKHPDRDIQSLAATVAKLLCLQPLQPQLLRDFSARNGSPQAEKKRDDVETETTEKQEDLGDEFANQVEELAKAPVTVQVRQLVEAFASYMRHPSWKVRCAAVRLSELLGCQYRMLLCGSQTYRRLVEIGIAGLQDPQPEVQQAAKVALSFLLLSCTDQECRHYTQVFLEIAGPSAPTPHASERRRRLAQPNEGGPSEGVIQLHAVSSPGDGACLKPSRNPLAGVLGLAALVHAAPFHVPDWLPETITCLAKYANAKMSDAIRRQVEKTLQEFYRTHQDAWQQLHVHKFSSEQLDVLDTYKGRPTYFA</sequence>
<organism evidence="8 9">
    <name type="scientific">Toxoplasma gondii VAND</name>
    <dbReference type="NCBI Taxonomy" id="933077"/>
    <lineage>
        <taxon>Eukaryota</taxon>
        <taxon>Sar</taxon>
        <taxon>Alveolata</taxon>
        <taxon>Apicomplexa</taxon>
        <taxon>Conoidasida</taxon>
        <taxon>Coccidia</taxon>
        <taxon>Eucoccidiorida</taxon>
        <taxon>Eimeriorina</taxon>
        <taxon>Sarcocystidae</taxon>
        <taxon>Toxoplasma</taxon>
    </lineage>
</organism>
<feature type="region of interest" description="Disordered" evidence="5">
    <location>
        <begin position="1900"/>
        <end position="1920"/>
    </location>
</feature>
<evidence type="ECO:0000256" key="1">
    <source>
        <dbReference type="ARBA" id="ARBA00005739"/>
    </source>
</evidence>
<dbReference type="PANTHER" id="PTHR32170:SF3">
    <property type="entry name" value="PROTEASOME ACTIVATOR COMPLEX SUBUNIT 4"/>
    <property type="match status" value="1"/>
</dbReference>
<dbReference type="GO" id="GO:0070628">
    <property type="term" value="F:proteasome binding"/>
    <property type="evidence" value="ECO:0007669"/>
    <property type="project" value="InterPro"/>
</dbReference>
<feature type="region of interest" description="Disordered" evidence="5">
    <location>
        <begin position="134"/>
        <end position="193"/>
    </location>
</feature>
<feature type="compositionally biased region" description="Basic and acidic residues" evidence="5">
    <location>
        <begin position="1989"/>
        <end position="2005"/>
    </location>
</feature>
<feature type="compositionally biased region" description="Pro residues" evidence="5">
    <location>
        <begin position="997"/>
        <end position="1009"/>
    </location>
</feature>
<feature type="compositionally biased region" description="Low complexity" evidence="5">
    <location>
        <begin position="986"/>
        <end position="996"/>
    </location>
</feature>
<dbReference type="Pfam" id="PF16507">
    <property type="entry name" value="HEAT_PSME4_mid"/>
    <property type="match status" value="1"/>
</dbReference>
<dbReference type="EMBL" id="AEYJ02001085">
    <property type="protein sequence ID" value="KFH04862.1"/>
    <property type="molecule type" value="Genomic_DNA"/>
</dbReference>
<dbReference type="InterPro" id="IPR011989">
    <property type="entry name" value="ARM-like"/>
</dbReference>
<dbReference type="GO" id="GO:0005634">
    <property type="term" value="C:nucleus"/>
    <property type="evidence" value="ECO:0007669"/>
    <property type="project" value="TreeGrafter"/>
</dbReference>
<dbReference type="GO" id="GO:0005829">
    <property type="term" value="C:cytosol"/>
    <property type="evidence" value="ECO:0007669"/>
    <property type="project" value="TreeGrafter"/>
</dbReference>
<evidence type="ECO:0000259" key="7">
    <source>
        <dbReference type="Pfam" id="PF16507"/>
    </source>
</evidence>
<dbReference type="VEuPathDB" id="ToxoDB:TGVAND_242890B"/>
<evidence type="ECO:0000313" key="8">
    <source>
        <dbReference type="EMBL" id="KFH04862.1"/>
    </source>
</evidence>
<evidence type="ECO:0000256" key="4">
    <source>
        <dbReference type="ARBA" id="ARBA00023204"/>
    </source>
</evidence>
<dbReference type="InterPro" id="IPR016024">
    <property type="entry name" value="ARM-type_fold"/>
</dbReference>
<feature type="non-terminal residue" evidence="8">
    <location>
        <position position="1"/>
    </location>
</feature>
<dbReference type="InterPro" id="IPR021843">
    <property type="entry name" value="PSME4_C"/>
</dbReference>
<feature type="compositionally biased region" description="Low complexity" evidence="5">
    <location>
        <begin position="537"/>
        <end position="550"/>
    </location>
</feature>
<dbReference type="InterPro" id="IPR032430">
    <property type="entry name" value="Blm10_mid"/>
</dbReference>
<feature type="compositionally biased region" description="Low complexity" evidence="5">
    <location>
        <begin position="791"/>
        <end position="810"/>
    </location>
</feature>
<dbReference type="GO" id="GO:0016504">
    <property type="term" value="F:peptidase activator activity"/>
    <property type="evidence" value="ECO:0007669"/>
    <property type="project" value="InterPro"/>
</dbReference>
<protein>
    <recommendedName>
        <fullName evidence="10">Proteasome activator Blm10 mid region domain-containing protein</fullName>
    </recommendedName>
</protein>
<feature type="compositionally biased region" description="Basic and acidic residues" evidence="5">
    <location>
        <begin position="1753"/>
        <end position="1773"/>
    </location>
</feature>
<feature type="domain" description="Proteasome activator complex subunit 4 C-terminal" evidence="6">
    <location>
        <begin position="2170"/>
        <end position="2255"/>
    </location>
</feature>
<feature type="region of interest" description="Disordered" evidence="5">
    <location>
        <begin position="346"/>
        <end position="374"/>
    </location>
</feature>
<dbReference type="InterPro" id="IPR035309">
    <property type="entry name" value="PSME4"/>
</dbReference>
<dbReference type="PANTHER" id="PTHR32170">
    <property type="entry name" value="PROTEASOME ACTIVATOR COMPLEX SUBUNIT 4"/>
    <property type="match status" value="1"/>
</dbReference>
<feature type="compositionally biased region" description="Basic and acidic residues" evidence="5">
    <location>
        <begin position="177"/>
        <end position="193"/>
    </location>
</feature>
<feature type="region of interest" description="Disordered" evidence="5">
    <location>
        <begin position="1738"/>
        <end position="1776"/>
    </location>
</feature>
<comment type="caution">
    <text evidence="8">The sequence shown here is derived from an EMBL/GenBank/DDBJ whole genome shotgun (WGS) entry which is preliminary data.</text>
</comment>
<feature type="compositionally biased region" description="Polar residues" evidence="5">
    <location>
        <begin position="1738"/>
        <end position="1749"/>
    </location>
</feature>
<feature type="region of interest" description="Disordered" evidence="5">
    <location>
        <begin position="981"/>
        <end position="1098"/>
    </location>
</feature>
<comment type="similarity">
    <text evidence="1">Belongs to the BLM10 family.</text>
</comment>
<feature type="compositionally biased region" description="Polar residues" evidence="5">
    <location>
        <begin position="1042"/>
        <end position="1052"/>
    </location>
</feature>
<feature type="compositionally biased region" description="Low complexity" evidence="5">
    <location>
        <begin position="1623"/>
        <end position="1652"/>
    </location>
</feature>
<dbReference type="Pfam" id="PF11919">
    <property type="entry name" value="PSME4_C"/>
    <property type="match status" value="1"/>
</dbReference>
<evidence type="ECO:0000259" key="6">
    <source>
        <dbReference type="Pfam" id="PF11919"/>
    </source>
</evidence>
<feature type="region of interest" description="Disordered" evidence="5">
    <location>
        <begin position="702"/>
        <end position="728"/>
    </location>
</feature>